<keyword evidence="6 13" id="KW-0418">Kinase</keyword>
<protein>
    <recommendedName>
        <fullName evidence="2">histidine kinase</fullName>
        <ecNumber evidence="2">2.7.13.3</ecNumber>
    </recommendedName>
</protein>
<dbReference type="RefSeq" id="WP_157413259.1">
    <property type="nucleotide sequence ID" value="NZ_BAAAMK010000002.1"/>
</dbReference>
<evidence type="ECO:0000256" key="8">
    <source>
        <dbReference type="ARBA" id="ARBA00023012"/>
    </source>
</evidence>
<feature type="transmembrane region" description="Helical" evidence="10">
    <location>
        <begin position="20"/>
        <end position="37"/>
    </location>
</feature>
<keyword evidence="10" id="KW-0812">Transmembrane</keyword>
<comment type="caution">
    <text evidence="13">The sequence shown here is derived from an EMBL/GenBank/DDBJ whole genome shotgun (WGS) entry which is preliminary data.</text>
</comment>
<dbReference type="Gene3D" id="1.20.5.1930">
    <property type="match status" value="1"/>
</dbReference>
<gene>
    <name evidence="13" type="ORF">GCM10009717_14030</name>
</gene>
<evidence type="ECO:0000256" key="5">
    <source>
        <dbReference type="ARBA" id="ARBA00022741"/>
    </source>
</evidence>
<comment type="catalytic activity">
    <reaction evidence="1">
        <text>ATP + protein L-histidine = ADP + protein N-phospho-L-histidine.</text>
        <dbReference type="EC" id="2.7.13.3"/>
    </reaction>
</comment>
<evidence type="ECO:0000256" key="4">
    <source>
        <dbReference type="ARBA" id="ARBA00022679"/>
    </source>
</evidence>
<keyword evidence="14" id="KW-1185">Reference proteome</keyword>
<dbReference type="Proteomes" id="UP001499954">
    <property type="component" value="Unassembled WGS sequence"/>
</dbReference>
<dbReference type="InterPro" id="IPR003594">
    <property type="entry name" value="HATPase_dom"/>
</dbReference>
<sequence>MTSSADAPRDPSDPRPRVPAWVGDVVGGILIVAFAFAPVPDEHYAPPNWFALAFSMVAALALPLRRRWPIPVLAADIALFGAAAASGALAPGLGLAMAIAMFGVTNRARGRGTAAIVTVCAVASVVLLCLPVTIGSPFQPRVFQYALAIAFAAAAGDATRSRRQYIVAITERAERAEQTREAEARRRVSEERLRIARDLHDAVAHQISVISLNAGVASSAIETRPETAKESLATIRSASRTVLGEIGALLQVLRADDDEAPTAPQPGLDRLDALTRQIGEAGLDVTVRVEGDLSRVVGATGLVAYRVVQEALTNAHKHGAEHRAHVLLTAVDAALTIVVTNPVGVRPTDQAAPAPGDAASPGDAPTPGSRLGLTGLRERVATVGGTVETGPAPGGWRLTAVLPLNAEASS</sequence>
<dbReference type="PANTHER" id="PTHR24421:SF10">
    <property type="entry name" value="NITRATE_NITRITE SENSOR PROTEIN NARQ"/>
    <property type="match status" value="1"/>
</dbReference>
<feature type="transmembrane region" description="Helical" evidence="10">
    <location>
        <begin position="77"/>
        <end position="102"/>
    </location>
</feature>
<keyword evidence="7" id="KW-0067">ATP-binding</keyword>
<evidence type="ECO:0000256" key="7">
    <source>
        <dbReference type="ARBA" id="ARBA00022840"/>
    </source>
</evidence>
<dbReference type="InterPro" id="IPR050482">
    <property type="entry name" value="Sensor_HK_TwoCompSys"/>
</dbReference>
<dbReference type="Gene3D" id="3.30.565.10">
    <property type="entry name" value="Histidine kinase-like ATPase, C-terminal domain"/>
    <property type="match status" value="1"/>
</dbReference>
<evidence type="ECO:0000256" key="1">
    <source>
        <dbReference type="ARBA" id="ARBA00000085"/>
    </source>
</evidence>
<dbReference type="EMBL" id="BAAAMK010000002">
    <property type="protein sequence ID" value="GAA1948920.1"/>
    <property type="molecule type" value="Genomic_DNA"/>
</dbReference>
<name>A0ABN2QEG2_9MICO</name>
<keyword evidence="5" id="KW-0547">Nucleotide-binding</keyword>
<dbReference type="EC" id="2.7.13.3" evidence="2"/>
<feature type="region of interest" description="Disordered" evidence="9">
    <location>
        <begin position="345"/>
        <end position="372"/>
    </location>
</feature>
<feature type="domain" description="Histidine kinase/HSP90-like ATPase" evidence="11">
    <location>
        <begin position="305"/>
        <end position="405"/>
    </location>
</feature>
<dbReference type="CDD" id="cd16917">
    <property type="entry name" value="HATPase_UhpB-NarQ-NarX-like"/>
    <property type="match status" value="1"/>
</dbReference>
<keyword evidence="10" id="KW-0472">Membrane</keyword>
<dbReference type="Pfam" id="PF02518">
    <property type="entry name" value="HATPase_c"/>
    <property type="match status" value="1"/>
</dbReference>
<keyword evidence="4" id="KW-0808">Transferase</keyword>
<evidence type="ECO:0000256" key="10">
    <source>
        <dbReference type="SAM" id="Phobius"/>
    </source>
</evidence>
<dbReference type="SUPFAM" id="SSF55874">
    <property type="entry name" value="ATPase domain of HSP90 chaperone/DNA topoisomerase II/histidine kinase"/>
    <property type="match status" value="1"/>
</dbReference>
<dbReference type="InterPro" id="IPR036890">
    <property type="entry name" value="HATPase_C_sf"/>
</dbReference>
<keyword evidence="8" id="KW-0902">Two-component regulatory system</keyword>
<keyword evidence="10" id="KW-1133">Transmembrane helix</keyword>
<feature type="transmembrane region" description="Helical" evidence="10">
    <location>
        <begin position="49"/>
        <end position="65"/>
    </location>
</feature>
<evidence type="ECO:0000259" key="11">
    <source>
        <dbReference type="Pfam" id="PF02518"/>
    </source>
</evidence>
<evidence type="ECO:0000256" key="2">
    <source>
        <dbReference type="ARBA" id="ARBA00012438"/>
    </source>
</evidence>
<evidence type="ECO:0000256" key="9">
    <source>
        <dbReference type="SAM" id="MobiDB-lite"/>
    </source>
</evidence>
<dbReference type="GO" id="GO:0016301">
    <property type="term" value="F:kinase activity"/>
    <property type="evidence" value="ECO:0007669"/>
    <property type="project" value="UniProtKB-KW"/>
</dbReference>
<accession>A0ABN2QEG2</accession>
<dbReference type="PANTHER" id="PTHR24421">
    <property type="entry name" value="NITRATE/NITRITE SENSOR PROTEIN NARX-RELATED"/>
    <property type="match status" value="1"/>
</dbReference>
<organism evidence="13 14">
    <name type="scientific">Agromyces allii</name>
    <dbReference type="NCBI Taxonomy" id="393607"/>
    <lineage>
        <taxon>Bacteria</taxon>
        <taxon>Bacillati</taxon>
        <taxon>Actinomycetota</taxon>
        <taxon>Actinomycetes</taxon>
        <taxon>Micrococcales</taxon>
        <taxon>Microbacteriaceae</taxon>
        <taxon>Agromyces</taxon>
    </lineage>
</organism>
<evidence type="ECO:0000259" key="12">
    <source>
        <dbReference type="Pfam" id="PF07730"/>
    </source>
</evidence>
<evidence type="ECO:0000256" key="6">
    <source>
        <dbReference type="ARBA" id="ARBA00022777"/>
    </source>
</evidence>
<evidence type="ECO:0000313" key="13">
    <source>
        <dbReference type="EMBL" id="GAA1948920.1"/>
    </source>
</evidence>
<feature type="domain" description="Signal transduction histidine kinase subgroup 3 dimerisation and phosphoacceptor" evidence="12">
    <location>
        <begin position="191"/>
        <end position="257"/>
    </location>
</feature>
<keyword evidence="3" id="KW-0597">Phosphoprotein</keyword>
<evidence type="ECO:0000313" key="14">
    <source>
        <dbReference type="Proteomes" id="UP001499954"/>
    </source>
</evidence>
<feature type="transmembrane region" description="Helical" evidence="10">
    <location>
        <begin position="114"/>
        <end position="136"/>
    </location>
</feature>
<reference evidence="13 14" key="1">
    <citation type="journal article" date="2019" name="Int. J. Syst. Evol. Microbiol.">
        <title>The Global Catalogue of Microorganisms (GCM) 10K type strain sequencing project: providing services to taxonomists for standard genome sequencing and annotation.</title>
        <authorList>
            <consortium name="The Broad Institute Genomics Platform"/>
            <consortium name="The Broad Institute Genome Sequencing Center for Infectious Disease"/>
            <person name="Wu L."/>
            <person name="Ma J."/>
        </authorList>
    </citation>
    <scope>NUCLEOTIDE SEQUENCE [LARGE SCALE GENOMIC DNA]</scope>
    <source>
        <strain evidence="13 14">JCM 13584</strain>
    </source>
</reference>
<dbReference type="InterPro" id="IPR011712">
    <property type="entry name" value="Sig_transdc_His_kin_sub3_dim/P"/>
</dbReference>
<feature type="compositionally biased region" description="Low complexity" evidence="9">
    <location>
        <begin position="347"/>
        <end position="369"/>
    </location>
</feature>
<evidence type="ECO:0000256" key="3">
    <source>
        <dbReference type="ARBA" id="ARBA00022553"/>
    </source>
</evidence>
<proteinExistence type="predicted"/>
<dbReference type="Pfam" id="PF07730">
    <property type="entry name" value="HisKA_3"/>
    <property type="match status" value="1"/>
</dbReference>